<proteinExistence type="predicted"/>
<evidence type="ECO:0000313" key="3">
    <source>
        <dbReference type="Proteomes" id="UP001372338"/>
    </source>
</evidence>
<name>A0AAN9EJR9_CROPI</name>
<gene>
    <name evidence="2" type="ORF">RIF29_29419</name>
</gene>
<evidence type="ECO:0000256" key="1">
    <source>
        <dbReference type="SAM" id="Phobius"/>
    </source>
</evidence>
<keyword evidence="1" id="KW-0812">Transmembrane</keyword>
<reference evidence="2 3" key="1">
    <citation type="submission" date="2024-01" db="EMBL/GenBank/DDBJ databases">
        <title>The genomes of 5 underutilized Papilionoideae crops provide insights into root nodulation and disease resistanc.</title>
        <authorList>
            <person name="Yuan L."/>
        </authorList>
    </citation>
    <scope>NUCLEOTIDE SEQUENCE [LARGE SCALE GENOMIC DNA]</scope>
    <source>
        <strain evidence="2">ZHUSHIDOU_FW_LH</strain>
        <tissue evidence="2">Leaf</tissue>
    </source>
</reference>
<accession>A0AAN9EJR9</accession>
<dbReference type="Proteomes" id="UP001372338">
    <property type="component" value="Unassembled WGS sequence"/>
</dbReference>
<feature type="transmembrane region" description="Helical" evidence="1">
    <location>
        <begin position="102"/>
        <end position="123"/>
    </location>
</feature>
<keyword evidence="3" id="KW-1185">Reference proteome</keyword>
<evidence type="ECO:0000313" key="2">
    <source>
        <dbReference type="EMBL" id="KAK7255990.1"/>
    </source>
</evidence>
<keyword evidence="1" id="KW-0472">Membrane</keyword>
<keyword evidence="1" id="KW-1133">Transmembrane helix</keyword>
<dbReference type="AlphaFoldDB" id="A0AAN9EJR9"/>
<dbReference type="EMBL" id="JAYWIO010000006">
    <property type="protein sequence ID" value="KAK7255990.1"/>
    <property type="molecule type" value="Genomic_DNA"/>
</dbReference>
<comment type="caution">
    <text evidence="2">The sequence shown here is derived from an EMBL/GenBank/DDBJ whole genome shotgun (WGS) entry which is preliminary data.</text>
</comment>
<organism evidence="2 3">
    <name type="scientific">Crotalaria pallida</name>
    <name type="common">Smooth rattlebox</name>
    <name type="synonym">Crotalaria striata</name>
    <dbReference type="NCBI Taxonomy" id="3830"/>
    <lineage>
        <taxon>Eukaryota</taxon>
        <taxon>Viridiplantae</taxon>
        <taxon>Streptophyta</taxon>
        <taxon>Embryophyta</taxon>
        <taxon>Tracheophyta</taxon>
        <taxon>Spermatophyta</taxon>
        <taxon>Magnoliopsida</taxon>
        <taxon>eudicotyledons</taxon>
        <taxon>Gunneridae</taxon>
        <taxon>Pentapetalae</taxon>
        <taxon>rosids</taxon>
        <taxon>fabids</taxon>
        <taxon>Fabales</taxon>
        <taxon>Fabaceae</taxon>
        <taxon>Papilionoideae</taxon>
        <taxon>50 kb inversion clade</taxon>
        <taxon>genistoids sensu lato</taxon>
        <taxon>core genistoids</taxon>
        <taxon>Crotalarieae</taxon>
        <taxon>Crotalaria</taxon>
    </lineage>
</organism>
<sequence length="128" mass="14186">MNIDENLEVGCLWISFDQLGLFHYDWQIDRSEIVQTISDACKSSITGVKKNVETRKRHGGATREGHRRMEEDVGVGFGVETIRSNGDGGVENGDGGVETIEIVGGGAMAICLWLVIEIGTVHWNRRKR</sequence>
<protein>
    <submittedName>
        <fullName evidence="2">Uncharacterized protein</fullName>
    </submittedName>
</protein>